<accession>A0A2P5CKK0</accession>
<dbReference type="InParanoid" id="A0A2P5CKK0"/>
<comment type="caution">
    <text evidence="1">The sequence shown here is derived from an EMBL/GenBank/DDBJ whole genome shotgun (WGS) entry which is preliminary data.</text>
</comment>
<proteinExistence type="predicted"/>
<dbReference type="AlphaFoldDB" id="A0A2P5CKK0"/>
<name>A0A2P5CKK0_TREOI</name>
<sequence length="96" mass="10077">MTAVDQALGVYGTLARICSLWSHIVASCHVSWLFARVVAGVSSTEVGGGPGRSSGPGSTLAVEVSGEAEHLAFNVFVRKKMDMGGVLRKARNKDET</sequence>
<dbReference type="EMBL" id="JXTC01000355">
    <property type="protein sequence ID" value="PON61505.1"/>
    <property type="molecule type" value="Genomic_DNA"/>
</dbReference>
<dbReference type="Proteomes" id="UP000237000">
    <property type="component" value="Unassembled WGS sequence"/>
</dbReference>
<reference evidence="2" key="1">
    <citation type="submission" date="2016-06" db="EMBL/GenBank/DDBJ databases">
        <title>Parallel loss of symbiosis genes in relatives of nitrogen-fixing non-legume Parasponia.</title>
        <authorList>
            <person name="Van Velzen R."/>
            <person name="Holmer R."/>
            <person name="Bu F."/>
            <person name="Rutten L."/>
            <person name="Van Zeijl A."/>
            <person name="Liu W."/>
            <person name="Santuari L."/>
            <person name="Cao Q."/>
            <person name="Sharma T."/>
            <person name="Shen D."/>
            <person name="Roswanjaya Y."/>
            <person name="Wardhani T."/>
            <person name="Kalhor M.S."/>
            <person name="Jansen J."/>
            <person name="Van den Hoogen J."/>
            <person name="Gungor B."/>
            <person name="Hartog M."/>
            <person name="Hontelez J."/>
            <person name="Verver J."/>
            <person name="Yang W.-C."/>
            <person name="Schijlen E."/>
            <person name="Repin R."/>
            <person name="Schilthuizen M."/>
            <person name="Schranz E."/>
            <person name="Heidstra R."/>
            <person name="Miyata K."/>
            <person name="Fedorova E."/>
            <person name="Kohlen W."/>
            <person name="Bisseling T."/>
            <person name="Smit S."/>
            <person name="Geurts R."/>
        </authorList>
    </citation>
    <scope>NUCLEOTIDE SEQUENCE [LARGE SCALE GENOMIC DNA]</scope>
    <source>
        <strain evidence="2">cv. RG33-2</strain>
    </source>
</reference>
<keyword evidence="2" id="KW-1185">Reference proteome</keyword>
<protein>
    <submittedName>
        <fullName evidence="1">Uncharacterized protein</fullName>
    </submittedName>
</protein>
<evidence type="ECO:0000313" key="1">
    <source>
        <dbReference type="EMBL" id="PON61505.1"/>
    </source>
</evidence>
<organism evidence="1 2">
    <name type="scientific">Trema orientale</name>
    <name type="common">Charcoal tree</name>
    <name type="synonym">Celtis orientalis</name>
    <dbReference type="NCBI Taxonomy" id="63057"/>
    <lineage>
        <taxon>Eukaryota</taxon>
        <taxon>Viridiplantae</taxon>
        <taxon>Streptophyta</taxon>
        <taxon>Embryophyta</taxon>
        <taxon>Tracheophyta</taxon>
        <taxon>Spermatophyta</taxon>
        <taxon>Magnoliopsida</taxon>
        <taxon>eudicotyledons</taxon>
        <taxon>Gunneridae</taxon>
        <taxon>Pentapetalae</taxon>
        <taxon>rosids</taxon>
        <taxon>fabids</taxon>
        <taxon>Rosales</taxon>
        <taxon>Cannabaceae</taxon>
        <taxon>Trema</taxon>
    </lineage>
</organism>
<evidence type="ECO:0000313" key="2">
    <source>
        <dbReference type="Proteomes" id="UP000237000"/>
    </source>
</evidence>
<gene>
    <name evidence="1" type="ORF">TorRG33x02_281530</name>
</gene>